<organism evidence="2 3">
    <name type="scientific">Champsocephalus esox</name>
    <name type="common">pike icefish</name>
    <dbReference type="NCBI Taxonomy" id="159716"/>
    <lineage>
        <taxon>Eukaryota</taxon>
        <taxon>Metazoa</taxon>
        <taxon>Chordata</taxon>
        <taxon>Craniata</taxon>
        <taxon>Vertebrata</taxon>
        <taxon>Euteleostomi</taxon>
        <taxon>Actinopterygii</taxon>
        <taxon>Neopterygii</taxon>
        <taxon>Teleostei</taxon>
        <taxon>Neoteleostei</taxon>
        <taxon>Acanthomorphata</taxon>
        <taxon>Eupercaria</taxon>
        <taxon>Perciformes</taxon>
        <taxon>Notothenioidei</taxon>
        <taxon>Channichthyidae</taxon>
        <taxon>Champsocephalus</taxon>
    </lineage>
</organism>
<proteinExistence type="predicted"/>
<accession>A0AAN8BDR3</accession>
<comment type="caution">
    <text evidence="2">The sequence shown here is derived from an EMBL/GenBank/DDBJ whole genome shotgun (WGS) entry which is preliminary data.</text>
</comment>
<evidence type="ECO:0000256" key="1">
    <source>
        <dbReference type="SAM" id="MobiDB-lite"/>
    </source>
</evidence>
<feature type="region of interest" description="Disordered" evidence="1">
    <location>
        <begin position="1"/>
        <end position="72"/>
    </location>
</feature>
<dbReference type="AlphaFoldDB" id="A0AAN8BDR3"/>
<name>A0AAN8BDR3_9TELE</name>
<keyword evidence="3" id="KW-1185">Reference proteome</keyword>
<protein>
    <submittedName>
        <fullName evidence="2">Uncharacterized protein</fullName>
    </submittedName>
</protein>
<evidence type="ECO:0000313" key="3">
    <source>
        <dbReference type="Proteomes" id="UP001335648"/>
    </source>
</evidence>
<reference evidence="2 3" key="1">
    <citation type="journal article" date="2023" name="Mol. Biol. Evol.">
        <title>Genomics of Secondarily Temperate Adaptation in the Only Non-Antarctic Icefish.</title>
        <authorList>
            <person name="Rivera-Colon A.G."/>
            <person name="Rayamajhi N."/>
            <person name="Minhas B.F."/>
            <person name="Madrigal G."/>
            <person name="Bilyk K.T."/>
            <person name="Yoon V."/>
            <person name="Hune M."/>
            <person name="Gregory S."/>
            <person name="Cheng C.H.C."/>
            <person name="Catchen J.M."/>
        </authorList>
    </citation>
    <scope>NUCLEOTIDE SEQUENCE [LARGE SCALE GENOMIC DNA]</scope>
    <source>
        <strain evidence="2">JC2023a</strain>
    </source>
</reference>
<feature type="compositionally biased region" description="Basic and acidic residues" evidence="1">
    <location>
        <begin position="44"/>
        <end position="62"/>
    </location>
</feature>
<evidence type="ECO:0000313" key="2">
    <source>
        <dbReference type="EMBL" id="KAK5882842.1"/>
    </source>
</evidence>
<dbReference type="Proteomes" id="UP001335648">
    <property type="component" value="Unassembled WGS sequence"/>
</dbReference>
<dbReference type="EMBL" id="JAULUE010002062">
    <property type="protein sequence ID" value="KAK5882842.1"/>
    <property type="molecule type" value="Genomic_DNA"/>
</dbReference>
<feature type="compositionally biased region" description="Basic and acidic residues" evidence="1">
    <location>
        <begin position="12"/>
        <end position="33"/>
    </location>
</feature>
<sequence length="72" mass="7697">MPAALETFHLSSEGRRGKVEGRPPVLRREERKGGGTAPCPQRGGEGRWRDGPLSSEGRRGKVEGLSFHSAGG</sequence>
<gene>
    <name evidence="2" type="ORF">CesoFtcFv8_021386</name>
</gene>